<keyword evidence="3" id="KW-1185">Reference proteome</keyword>
<evidence type="ECO:0000313" key="3">
    <source>
        <dbReference type="Proteomes" id="UP001595767"/>
    </source>
</evidence>
<evidence type="ECO:0000313" key="2">
    <source>
        <dbReference type="EMBL" id="MFC4127396.1"/>
    </source>
</evidence>
<feature type="region of interest" description="Disordered" evidence="1">
    <location>
        <begin position="1"/>
        <end position="35"/>
    </location>
</feature>
<name>A0ABV8L990_9NOCA</name>
<accession>A0ABV8L990</accession>
<dbReference type="RefSeq" id="WP_378552750.1">
    <property type="nucleotide sequence ID" value="NZ_JBHSBA010000014.1"/>
</dbReference>
<organism evidence="2 3">
    <name type="scientific">Nocardia rhizosphaerae</name>
    <dbReference type="NCBI Taxonomy" id="1691571"/>
    <lineage>
        <taxon>Bacteria</taxon>
        <taxon>Bacillati</taxon>
        <taxon>Actinomycetota</taxon>
        <taxon>Actinomycetes</taxon>
        <taxon>Mycobacteriales</taxon>
        <taxon>Nocardiaceae</taxon>
        <taxon>Nocardia</taxon>
    </lineage>
</organism>
<dbReference type="EMBL" id="JBHSBA010000014">
    <property type="protein sequence ID" value="MFC4127396.1"/>
    <property type="molecule type" value="Genomic_DNA"/>
</dbReference>
<proteinExistence type="predicted"/>
<sequence>MPRRHSRDPEQGQESLLPEMPANAVVRTRPGRHSEAVERAIDAERNDGTLDDRDDAALSLVRAGAWALDALEAQNKPYGPSKLINPILDALKELRMTPETRATAQDDQVQELLRELATPDPAAPVRDTARPE</sequence>
<dbReference type="Proteomes" id="UP001595767">
    <property type="component" value="Unassembled WGS sequence"/>
</dbReference>
<protein>
    <recommendedName>
        <fullName evidence="4">Terminase small subunit</fullName>
    </recommendedName>
</protein>
<gene>
    <name evidence="2" type="ORF">ACFOW8_20920</name>
</gene>
<evidence type="ECO:0008006" key="4">
    <source>
        <dbReference type="Google" id="ProtNLM"/>
    </source>
</evidence>
<feature type="region of interest" description="Disordered" evidence="1">
    <location>
        <begin position="99"/>
        <end position="132"/>
    </location>
</feature>
<reference evidence="3" key="1">
    <citation type="journal article" date="2019" name="Int. J. Syst. Evol. Microbiol.">
        <title>The Global Catalogue of Microorganisms (GCM) 10K type strain sequencing project: providing services to taxonomists for standard genome sequencing and annotation.</title>
        <authorList>
            <consortium name="The Broad Institute Genomics Platform"/>
            <consortium name="The Broad Institute Genome Sequencing Center for Infectious Disease"/>
            <person name="Wu L."/>
            <person name="Ma J."/>
        </authorList>
    </citation>
    <scope>NUCLEOTIDE SEQUENCE [LARGE SCALE GENOMIC DNA]</scope>
    <source>
        <strain evidence="3">CGMCC 4.7204</strain>
    </source>
</reference>
<evidence type="ECO:0000256" key="1">
    <source>
        <dbReference type="SAM" id="MobiDB-lite"/>
    </source>
</evidence>
<comment type="caution">
    <text evidence="2">The sequence shown here is derived from an EMBL/GenBank/DDBJ whole genome shotgun (WGS) entry which is preliminary data.</text>
</comment>